<sequence>MDLATGEIRPAMAPGVVHVRCNNRRASACPDCSKLYQRDARRIVVGGLDVAAGGSAAPVAGCPAWFVTLTAPSFGAVHSRRAGKGAESQICRQRRGTCEHGRALSCHLRHAADDRRLGEPLCPRCFDYDRAVVWNALASALWKATRDALESAVALAAGLTVAALRRQVRVSFVKVAEVQRRGLVHLHVVIRVDGRDPSGGLTAAPKWASGELVADCLREVVASVAVVAPDPAGVALLDSSGALPAAPSSGGWAVRWGGQVDIRRVRLGSEMDAARVGNYLAKYLTKSVADGGALDSPVRSLRHLARLGLRDHARRLVQACWRLGSDPVFTAALDAAAGRAPGRVPGLIRWSHAFGFGGHALTKSRAYSTTFGALRGVRRRYARVLAAAFAGRPLGVDGGGGLVTLDEFGRPDGDPATMVVGSWRYAGRGRDPSTGNDSAGNSS</sequence>
<dbReference type="InterPro" id="IPR046828">
    <property type="entry name" value="RepSA"/>
</dbReference>
<reference evidence="1" key="1">
    <citation type="submission" date="2020-12" db="EMBL/GenBank/DDBJ databases">
        <title>Genomic characterization of non-nitrogen-fixing Frankia strains.</title>
        <authorList>
            <person name="Carlos-Shanley C."/>
            <person name="Guerra T."/>
            <person name="Hahn D."/>
        </authorList>
    </citation>
    <scope>NUCLEOTIDE SEQUENCE</scope>
    <source>
        <strain evidence="1">CN6</strain>
    </source>
</reference>
<dbReference type="AlphaFoldDB" id="A0A937RHJ0"/>
<dbReference type="EMBL" id="JAEACQ010000312">
    <property type="protein sequence ID" value="MBL7632343.1"/>
    <property type="molecule type" value="Genomic_DNA"/>
</dbReference>
<accession>A0A937RHJ0</accession>
<dbReference type="Pfam" id="PF20199">
    <property type="entry name" value="RepSA"/>
    <property type="match status" value="1"/>
</dbReference>
<organism evidence="1 2">
    <name type="scientific">Frankia nepalensis</name>
    <dbReference type="NCBI Taxonomy" id="1836974"/>
    <lineage>
        <taxon>Bacteria</taxon>
        <taxon>Bacillati</taxon>
        <taxon>Actinomycetota</taxon>
        <taxon>Actinomycetes</taxon>
        <taxon>Frankiales</taxon>
        <taxon>Frankiaceae</taxon>
        <taxon>Frankia</taxon>
    </lineage>
</organism>
<dbReference type="Proteomes" id="UP000604475">
    <property type="component" value="Unassembled WGS sequence"/>
</dbReference>
<comment type="caution">
    <text evidence="1">The sequence shown here is derived from an EMBL/GenBank/DDBJ whole genome shotgun (WGS) entry which is preliminary data.</text>
</comment>
<keyword evidence="2" id="KW-1185">Reference proteome</keyword>
<gene>
    <name evidence="1" type="ORF">I7412_35360</name>
</gene>
<evidence type="ECO:0000313" key="1">
    <source>
        <dbReference type="EMBL" id="MBL7632343.1"/>
    </source>
</evidence>
<proteinExistence type="predicted"/>
<name>A0A937RHJ0_9ACTN</name>
<evidence type="ECO:0000313" key="2">
    <source>
        <dbReference type="Proteomes" id="UP000604475"/>
    </source>
</evidence>
<protein>
    <submittedName>
        <fullName evidence="1">Replication initiation protein</fullName>
    </submittedName>
</protein>